<dbReference type="EMBL" id="GBXM01023994">
    <property type="protein sequence ID" value="JAH84583.1"/>
    <property type="molecule type" value="Transcribed_RNA"/>
</dbReference>
<reference evidence="1" key="2">
    <citation type="journal article" date="2015" name="Fish Shellfish Immunol.">
        <title>Early steps in the European eel (Anguilla anguilla)-Vibrio vulnificus interaction in the gills: Role of the RtxA13 toxin.</title>
        <authorList>
            <person name="Callol A."/>
            <person name="Pajuelo D."/>
            <person name="Ebbesson L."/>
            <person name="Teles M."/>
            <person name="MacKenzie S."/>
            <person name="Amaro C."/>
        </authorList>
    </citation>
    <scope>NUCLEOTIDE SEQUENCE</scope>
</reference>
<sequence>MCSACAAQQTCTHTPPYLCLCDFGDSC</sequence>
<reference evidence="1" key="1">
    <citation type="submission" date="2014-11" db="EMBL/GenBank/DDBJ databases">
        <authorList>
            <person name="Amaro Gonzalez C."/>
        </authorList>
    </citation>
    <scope>NUCLEOTIDE SEQUENCE</scope>
</reference>
<protein>
    <submittedName>
        <fullName evidence="1">Uncharacterized protein</fullName>
    </submittedName>
</protein>
<accession>A0A0E9W521</accession>
<dbReference type="AlphaFoldDB" id="A0A0E9W521"/>
<proteinExistence type="predicted"/>
<name>A0A0E9W521_ANGAN</name>
<evidence type="ECO:0000313" key="1">
    <source>
        <dbReference type="EMBL" id="JAH84583.1"/>
    </source>
</evidence>
<organism evidence="1">
    <name type="scientific">Anguilla anguilla</name>
    <name type="common">European freshwater eel</name>
    <name type="synonym">Muraena anguilla</name>
    <dbReference type="NCBI Taxonomy" id="7936"/>
    <lineage>
        <taxon>Eukaryota</taxon>
        <taxon>Metazoa</taxon>
        <taxon>Chordata</taxon>
        <taxon>Craniata</taxon>
        <taxon>Vertebrata</taxon>
        <taxon>Euteleostomi</taxon>
        <taxon>Actinopterygii</taxon>
        <taxon>Neopterygii</taxon>
        <taxon>Teleostei</taxon>
        <taxon>Anguilliformes</taxon>
        <taxon>Anguillidae</taxon>
        <taxon>Anguilla</taxon>
    </lineage>
</organism>